<evidence type="ECO:0000256" key="1">
    <source>
        <dbReference type="SAM" id="MobiDB-lite"/>
    </source>
</evidence>
<accession>A0A1Y2IKV8</accession>
<gene>
    <name evidence="2" type="ORF">PYCCODRAFT_472860</name>
</gene>
<dbReference type="EMBL" id="KZ084109">
    <property type="protein sequence ID" value="OSD01778.1"/>
    <property type="molecule type" value="Genomic_DNA"/>
</dbReference>
<name>A0A1Y2IKV8_TRAC3</name>
<feature type="region of interest" description="Disordered" evidence="1">
    <location>
        <begin position="47"/>
        <end position="122"/>
    </location>
</feature>
<sequence>MPKPTLLQTILGKPSQTYHHPQERDYHSTRDELFRIANATKVLPGHLSFSESGFDSATTTPGNSDSEHQPQQQQEQSHSRRQSQAARPATGLARPPAISAVLSDGTSSELMQGISTQTGSSRRSSAMVSGFHTHLPFASRLGAGCAYQRTLAHFFDRRCTRTVSSCPQAASYPLHRVILLLRIIQDRRRRHNGRRQTGLLPLPAAAAAAITTSES</sequence>
<feature type="compositionally biased region" description="Polar residues" evidence="1">
    <location>
        <begin position="104"/>
        <end position="122"/>
    </location>
</feature>
<dbReference type="Proteomes" id="UP000193067">
    <property type="component" value="Unassembled WGS sequence"/>
</dbReference>
<keyword evidence="3" id="KW-1185">Reference proteome</keyword>
<feature type="region of interest" description="Disordered" evidence="1">
    <location>
        <begin position="1"/>
        <end position="27"/>
    </location>
</feature>
<evidence type="ECO:0000313" key="3">
    <source>
        <dbReference type="Proteomes" id="UP000193067"/>
    </source>
</evidence>
<dbReference type="AlphaFoldDB" id="A0A1Y2IKV8"/>
<feature type="compositionally biased region" description="Low complexity" evidence="1">
    <location>
        <begin position="69"/>
        <end position="89"/>
    </location>
</feature>
<dbReference type="STRING" id="1353009.A0A1Y2IKV8"/>
<proteinExistence type="predicted"/>
<protein>
    <submittedName>
        <fullName evidence="2">Uncharacterized protein</fullName>
    </submittedName>
</protein>
<dbReference type="OrthoDB" id="3070288at2759"/>
<reference evidence="2 3" key="1">
    <citation type="journal article" date="2015" name="Biotechnol. Biofuels">
        <title>Enhanced degradation of softwood versus hardwood by the white-rot fungus Pycnoporus coccineus.</title>
        <authorList>
            <person name="Couturier M."/>
            <person name="Navarro D."/>
            <person name="Chevret D."/>
            <person name="Henrissat B."/>
            <person name="Piumi F."/>
            <person name="Ruiz-Duenas F.J."/>
            <person name="Martinez A.T."/>
            <person name="Grigoriev I.V."/>
            <person name="Riley R."/>
            <person name="Lipzen A."/>
            <person name="Berrin J.G."/>
            <person name="Master E.R."/>
            <person name="Rosso M.N."/>
        </authorList>
    </citation>
    <scope>NUCLEOTIDE SEQUENCE [LARGE SCALE GENOMIC DNA]</scope>
    <source>
        <strain evidence="2 3">BRFM310</strain>
    </source>
</reference>
<organism evidence="2 3">
    <name type="scientific">Trametes coccinea (strain BRFM310)</name>
    <name type="common">Pycnoporus coccineus</name>
    <dbReference type="NCBI Taxonomy" id="1353009"/>
    <lineage>
        <taxon>Eukaryota</taxon>
        <taxon>Fungi</taxon>
        <taxon>Dikarya</taxon>
        <taxon>Basidiomycota</taxon>
        <taxon>Agaricomycotina</taxon>
        <taxon>Agaricomycetes</taxon>
        <taxon>Polyporales</taxon>
        <taxon>Polyporaceae</taxon>
        <taxon>Trametes</taxon>
    </lineage>
</organism>
<feature type="compositionally biased region" description="Polar residues" evidence="1">
    <location>
        <begin position="49"/>
        <end position="64"/>
    </location>
</feature>
<evidence type="ECO:0000313" key="2">
    <source>
        <dbReference type="EMBL" id="OSD01778.1"/>
    </source>
</evidence>